<proteinExistence type="predicted"/>
<evidence type="ECO:0000313" key="1">
    <source>
        <dbReference type="EMBL" id="KAG5585800.1"/>
    </source>
</evidence>
<comment type="caution">
    <text evidence="1">The sequence shown here is derived from an EMBL/GenBank/DDBJ whole genome shotgun (WGS) entry which is preliminary data.</text>
</comment>
<dbReference type="OrthoDB" id="1744779at2759"/>
<dbReference type="PANTHER" id="PTHR10775">
    <property type="entry name" value="OS08G0208400 PROTEIN"/>
    <property type="match status" value="1"/>
</dbReference>
<dbReference type="AlphaFoldDB" id="A0A9J5XFY0"/>
<dbReference type="Proteomes" id="UP000824120">
    <property type="component" value="Chromosome 9"/>
</dbReference>
<accession>A0A9J5XFY0</accession>
<dbReference type="PANTHER" id="PTHR10775:SF185">
    <property type="entry name" value="OS08G0208400 PROTEIN"/>
    <property type="match status" value="1"/>
</dbReference>
<evidence type="ECO:0000313" key="2">
    <source>
        <dbReference type="Proteomes" id="UP000824120"/>
    </source>
</evidence>
<reference evidence="1 2" key="1">
    <citation type="submission" date="2020-09" db="EMBL/GenBank/DDBJ databases">
        <title>De no assembly of potato wild relative species, Solanum commersonii.</title>
        <authorList>
            <person name="Cho K."/>
        </authorList>
    </citation>
    <scope>NUCLEOTIDE SEQUENCE [LARGE SCALE GENOMIC DNA]</scope>
    <source>
        <strain evidence="1">LZ3.2</strain>
        <tissue evidence="1">Leaf</tissue>
    </source>
</reference>
<dbReference type="EMBL" id="JACXVP010000009">
    <property type="protein sequence ID" value="KAG5585800.1"/>
    <property type="molecule type" value="Genomic_DNA"/>
</dbReference>
<protein>
    <submittedName>
        <fullName evidence="1">Uncharacterized protein</fullName>
    </submittedName>
</protein>
<name>A0A9J5XFY0_SOLCO</name>
<organism evidence="1 2">
    <name type="scientific">Solanum commersonii</name>
    <name type="common">Commerson's wild potato</name>
    <name type="synonym">Commerson's nightshade</name>
    <dbReference type="NCBI Taxonomy" id="4109"/>
    <lineage>
        <taxon>Eukaryota</taxon>
        <taxon>Viridiplantae</taxon>
        <taxon>Streptophyta</taxon>
        <taxon>Embryophyta</taxon>
        <taxon>Tracheophyta</taxon>
        <taxon>Spermatophyta</taxon>
        <taxon>Magnoliopsida</taxon>
        <taxon>eudicotyledons</taxon>
        <taxon>Gunneridae</taxon>
        <taxon>Pentapetalae</taxon>
        <taxon>asterids</taxon>
        <taxon>lamiids</taxon>
        <taxon>Solanales</taxon>
        <taxon>Solanaceae</taxon>
        <taxon>Solanoideae</taxon>
        <taxon>Solaneae</taxon>
        <taxon>Solanum</taxon>
    </lineage>
</organism>
<gene>
    <name evidence="1" type="ORF">H5410_046234</name>
</gene>
<keyword evidence="2" id="KW-1185">Reference proteome</keyword>
<sequence length="79" mass="9118">MADKAMGMILELLKDAFEDAKIAASFYEAKKTINKLGLNYTKIHACPTDCIRYRKWCSSITNRTNHRLESSDESKRMED</sequence>